<gene>
    <name evidence="4" type="ORF">UA74_22050</name>
</gene>
<dbReference type="SUPFAM" id="SSF51197">
    <property type="entry name" value="Clavaminate synthase-like"/>
    <property type="match status" value="1"/>
</dbReference>
<name>A0AAC9LEE7_9PSEU</name>
<keyword evidence="2" id="KW-0408">Iron</keyword>
<evidence type="ECO:0000313" key="4">
    <source>
        <dbReference type="EMBL" id="APU16428.1"/>
    </source>
</evidence>
<dbReference type="GO" id="GO:0051213">
    <property type="term" value="F:dioxygenase activity"/>
    <property type="evidence" value="ECO:0007669"/>
    <property type="project" value="UniProtKB-KW"/>
</dbReference>
<keyword evidence="5" id="KW-1185">Reference proteome</keyword>
<protein>
    <submittedName>
        <fullName evidence="4">Taurine catabolism dioxygenase TauD, TfdA family</fullName>
    </submittedName>
</protein>
<keyword evidence="1" id="KW-0560">Oxidoreductase</keyword>
<dbReference type="EMBL" id="CP016076">
    <property type="protein sequence ID" value="APU16428.1"/>
    <property type="molecule type" value="Genomic_DNA"/>
</dbReference>
<sequence length="116" mass="11684">MNTISIPRVKAEDTDTVAACLASAGALLLTGLHDRHTVLSAARSLGRIVPHRDSDADGITVIADRPMIAGAGLAGFSSAALAPHTDRSGVAVPPPLLLLACRTPAVRGGACVLVDG</sequence>
<evidence type="ECO:0000256" key="1">
    <source>
        <dbReference type="ARBA" id="ARBA00023002"/>
    </source>
</evidence>
<dbReference type="Pfam" id="PF02668">
    <property type="entry name" value="TauD"/>
    <property type="match status" value="1"/>
</dbReference>
<dbReference type="InterPro" id="IPR042098">
    <property type="entry name" value="TauD-like_sf"/>
</dbReference>
<accession>A0AAC9LEE7</accession>
<evidence type="ECO:0000259" key="3">
    <source>
        <dbReference type="Pfam" id="PF02668"/>
    </source>
</evidence>
<dbReference type="RefSeq" id="WP_075741961.1">
    <property type="nucleotide sequence ID" value="NZ_CP016076.1"/>
</dbReference>
<dbReference type="AlphaFoldDB" id="A0AAC9LEE7"/>
<proteinExistence type="predicted"/>
<organism evidence="4 5">
    <name type="scientific">Actinoalloteichus fjordicus</name>
    <dbReference type="NCBI Taxonomy" id="1612552"/>
    <lineage>
        <taxon>Bacteria</taxon>
        <taxon>Bacillati</taxon>
        <taxon>Actinomycetota</taxon>
        <taxon>Actinomycetes</taxon>
        <taxon>Pseudonocardiales</taxon>
        <taxon>Pseudonocardiaceae</taxon>
        <taxon>Actinoalloteichus</taxon>
    </lineage>
</organism>
<evidence type="ECO:0000313" key="5">
    <source>
        <dbReference type="Proteomes" id="UP000185511"/>
    </source>
</evidence>
<dbReference type="Proteomes" id="UP000185511">
    <property type="component" value="Chromosome"/>
</dbReference>
<dbReference type="InterPro" id="IPR003819">
    <property type="entry name" value="TauD/TfdA-like"/>
</dbReference>
<keyword evidence="4" id="KW-0223">Dioxygenase</keyword>
<reference evidence="5" key="1">
    <citation type="submission" date="2016-06" db="EMBL/GenBank/DDBJ databases">
        <title>Complete genome sequence of Actinoalloteichus fjordicus DSM 46855 (=ADI127-17), type strain of the new species Actinoalloteichus fjordicus.</title>
        <authorList>
            <person name="Ruckert C."/>
            <person name="Nouioui I."/>
            <person name="Willmese J."/>
            <person name="van Wezel G."/>
            <person name="Klenk H.-P."/>
            <person name="Kalinowski J."/>
            <person name="Zotchev S.B."/>
        </authorList>
    </citation>
    <scope>NUCLEOTIDE SEQUENCE [LARGE SCALE GENOMIC DNA]</scope>
    <source>
        <strain evidence="5">ADI127-7</strain>
    </source>
</reference>
<dbReference type="KEGG" id="acad:UA74_22050"/>
<dbReference type="Gene3D" id="3.60.130.10">
    <property type="entry name" value="Clavaminate synthase-like"/>
    <property type="match status" value="1"/>
</dbReference>
<evidence type="ECO:0000256" key="2">
    <source>
        <dbReference type="ARBA" id="ARBA00023004"/>
    </source>
</evidence>
<feature type="domain" description="TauD/TfdA-like" evidence="3">
    <location>
        <begin position="4"/>
        <end position="116"/>
    </location>
</feature>